<evidence type="ECO:0000313" key="2">
    <source>
        <dbReference type="Proteomes" id="UP000439123"/>
    </source>
</evidence>
<name>A0A653KXL9_AERVE</name>
<organism evidence="1 2">
    <name type="scientific">Aeromonas veronii</name>
    <dbReference type="NCBI Taxonomy" id="654"/>
    <lineage>
        <taxon>Bacteria</taxon>
        <taxon>Pseudomonadati</taxon>
        <taxon>Pseudomonadota</taxon>
        <taxon>Gammaproteobacteria</taxon>
        <taxon>Aeromonadales</taxon>
        <taxon>Aeromonadaceae</taxon>
        <taxon>Aeromonas</taxon>
    </lineage>
</organism>
<dbReference type="InterPro" id="IPR019289">
    <property type="entry name" value="Phage_tail_E/E"/>
</dbReference>
<reference evidence="1 2" key="1">
    <citation type="submission" date="2019-10" db="EMBL/GenBank/DDBJ databases">
        <authorList>
            <person name="Karimi E."/>
        </authorList>
    </citation>
    <scope>NUCLEOTIDE SEQUENCE [LARGE SCALE GENOMIC DNA]</scope>
    <source>
        <strain evidence="1">Aeromonas sp. 8C</strain>
    </source>
</reference>
<dbReference type="EMBL" id="CABWLC010000008">
    <property type="protein sequence ID" value="VXA84079.1"/>
    <property type="molecule type" value="Genomic_DNA"/>
</dbReference>
<evidence type="ECO:0000313" key="1">
    <source>
        <dbReference type="EMBL" id="VXA84079.1"/>
    </source>
</evidence>
<gene>
    <name evidence="1" type="ORF">AERO8C_160232</name>
</gene>
<sequence>MEKELPEYLKFNDDGSADITLSRPASISGTKVAVLRMREPTVGDQEITTQMTGSDATREITAFANLCGLAPDDIRKLPMRDYGRLQRAYTAFLD</sequence>
<proteinExistence type="predicted"/>
<dbReference type="AlphaFoldDB" id="A0A653KXL9"/>
<accession>A0A653KXL9</accession>
<dbReference type="RefSeq" id="WP_159158957.1">
    <property type="nucleotide sequence ID" value="NZ_JAPAER010000001.1"/>
</dbReference>
<protein>
    <submittedName>
        <fullName evidence="1">Phage tail assembly protein</fullName>
    </submittedName>
</protein>
<dbReference type="Proteomes" id="UP000439123">
    <property type="component" value="Unassembled WGS sequence"/>
</dbReference>
<dbReference type="Pfam" id="PF10109">
    <property type="entry name" value="Phage_TAC_7"/>
    <property type="match status" value="1"/>
</dbReference>